<comment type="caution">
    <text evidence="2">The sequence shown here is derived from an EMBL/GenBank/DDBJ whole genome shotgun (WGS) entry which is preliminary data.</text>
</comment>
<sequence>MLNVESGTHIVALLTELGYFDARSLIASTYNDRNLTSMLKKMYLLFKDKSAAVLYVKQTDGAFVIKPGIVGMIASLIIDLRNLQPA</sequence>
<dbReference type="EMBL" id="CAJOBC010111132">
    <property type="protein sequence ID" value="CAF4528152.1"/>
    <property type="molecule type" value="Genomic_DNA"/>
</dbReference>
<protein>
    <submittedName>
        <fullName evidence="2">Uncharacterized protein</fullName>
    </submittedName>
</protein>
<dbReference type="Proteomes" id="UP000681722">
    <property type="component" value="Unassembled WGS sequence"/>
</dbReference>
<accession>A0A816D0B8</accession>
<dbReference type="EMBL" id="CAJNOQ010043340">
    <property type="protein sequence ID" value="CAF1630051.1"/>
    <property type="molecule type" value="Genomic_DNA"/>
</dbReference>
<evidence type="ECO:0000313" key="4">
    <source>
        <dbReference type="EMBL" id="CAF4528152.1"/>
    </source>
</evidence>
<evidence type="ECO:0000313" key="1">
    <source>
        <dbReference type="EMBL" id="CAF1047409.1"/>
    </source>
</evidence>
<gene>
    <name evidence="2" type="ORF">GPM918_LOCUS44293</name>
    <name evidence="1" type="ORF">OVA965_LOCUS16796</name>
    <name evidence="4" type="ORF">SRO942_LOCUS46079</name>
    <name evidence="3" type="ORF">TMI583_LOCUS16806</name>
</gene>
<dbReference type="AlphaFoldDB" id="A0A816D0B8"/>
<dbReference type="EMBL" id="CAJOBA010007889">
    <property type="protein sequence ID" value="CAF3815177.1"/>
    <property type="molecule type" value="Genomic_DNA"/>
</dbReference>
<reference evidence="2" key="1">
    <citation type="submission" date="2021-02" db="EMBL/GenBank/DDBJ databases">
        <authorList>
            <person name="Nowell W R."/>
        </authorList>
    </citation>
    <scope>NUCLEOTIDE SEQUENCE</scope>
</reference>
<name>A0A816D0B8_9BILA</name>
<evidence type="ECO:0000313" key="5">
    <source>
        <dbReference type="Proteomes" id="UP000663829"/>
    </source>
</evidence>
<dbReference type="EMBL" id="CAJNOK010007877">
    <property type="protein sequence ID" value="CAF1047409.1"/>
    <property type="molecule type" value="Genomic_DNA"/>
</dbReference>
<organism evidence="2 5">
    <name type="scientific">Didymodactylos carnosus</name>
    <dbReference type="NCBI Taxonomy" id="1234261"/>
    <lineage>
        <taxon>Eukaryota</taxon>
        <taxon>Metazoa</taxon>
        <taxon>Spiralia</taxon>
        <taxon>Gnathifera</taxon>
        <taxon>Rotifera</taxon>
        <taxon>Eurotatoria</taxon>
        <taxon>Bdelloidea</taxon>
        <taxon>Philodinida</taxon>
        <taxon>Philodinidae</taxon>
        <taxon>Didymodactylos</taxon>
    </lineage>
</organism>
<keyword evidence="5" id="KW-1185">Reference proteome</keyword>
<evidence type="ECO:0000313" key="2">
    <source>
        <dbReference type="EMBL" id="CAF1630051.1"/>
    </source>
</evidence>
<dbReference type="Proteomes" id="UP000677228">
    <property type="component" value="Unassembled WGS sequence"/>
</dbReference>
<proteinExistence type="predicted"/>
<evidence type="ECO:0000313" key="3">
    <source>
        <dbReference type="EMBL" id="CAF3815177.1"/>
    </source>
</evidence>
<dbReference type="Proteomes" id="UP000682733">
    <property type="component" value="Unassembled WGS sequence"/>
</dbReference>
<dbReference type="Proteomes" id="UP000663829">
    <property type="component" value="Unassembled WGS sequence"/>
</dbReference>